<dbReference type="InterPro" id="IPR050953">
    <property type="entry name" value="N4_N6_ade-DNA_methylase"/>
</dbReference>
<sequence>MLHPSIRLEGSILSADILDAIERGERSHQMPRDFGLDPTTKVKDEIADAWAAARAFWAVYQVKISRLKPGATGTTETRNQWLVPLLGLLGYQLNLADSEILQGKTYRISHRDPARDQLPVHLIGWHESLDRRSTVPNAPRMSPHGLVQEYLNLTEHLYGIVSNGRLIRLLRDSPRLVKLTFIEFDLERIFTEELFADFALFYRLLHASRMPVRQDAVAEAPIEIYHQDSLDSGSRIRDGLSTAVHRVILDLANGMLNHPANHHLRDLAANDPHERFAADFYTHLLRLIYRLLFLMVIEERGLAHLPKTDKRLLEIYDLGYSLTRLRRLSEKPHFGDARHCDAWLALIALFRLVDESGRGLKLGVAPLGGDLFNHGTLGVLEDCSLDNATFLGALRQLTLFTNPVTRQLMRVNYGALNVEEFGSVYQSLLEFKPRVTGINGKWHFAFAQGDDRAATGSHYTEDELVQPLLKHSLDHLIADKLKQPDPAAALLSLRVADIACGSGHILLAAARRIGMALAIVRTGDDQPSPAAHREAVRDVIKRCIYGVDLNPLAVELCKVALWLEAHVPGEPIGFLDHHIKCGNAIVGFVTRDELDKGIPDEAFKTLPGDDKDIAAAFRKTNRAERKERITGQKQLMLAPELQEKLDAVLARMTELSAMPEQTPAEIAVKKQRYATTQSQEAELLGQIAAIPVAQFYQPKTAGNKANLITDATFRHYLAGHTPQGQATASAWALAERKKAFHWFLEFPDIIANGGFDCILGNPPYLGGQALSGTYGHAFCEYVKWQYAPTGLSELLVFFLRRIFTILRPNGFTAFITTNSIKDGDVRKDGLEQVIAAGGTINMAVRGIKWPGVANLVVSIVSIHRGNWKSQCYLDGKSVELISAFFEDSQDGGEPVKLEENEKKIFQGSIFLGEGFLLSHEVADTLLKNSAKNAEVIFPILNGQEINSYPDQKPERKIINFRDWPIERASDYSEPFAKIERDVKPVREKSNRQTRKDRWWQYAERATGLYTRIGNLDRCFAAAVVTKHLSFSTVPTDIVFTHKLYVLTSDRWDLFSVIHSTIHEIWARKFSGTLETRLNYSPSECFLTFAFPAGQWQHPDPDLAAIGERYHEHRRDLMLRLWLGLTDIYNLFHAPDLDARLDKLFQKRAKAGDWQRAESVPSEHRATAGCLTPEQANTAIIELRALHRQLDQAVLTAYAWHQPGPDGPAIDLAHDFQQVETLPENDRTRYTITPQARKELLKRLLTLNHRRAEDQRNSGSANAKPAPFAKSTSKATKSQEPQLNLDIFNVPALTPATPAMASFASSYPVTLADSFFCSITLAMLDWSDAISASDHLDALILITDVNLCDTLFSPGLTPENKRLLKSISKEADMARRDGLKWSTCLHYLQHRKAVTVDQNTPRIICKGTEFITVQKSLPSAKSAIAVLALAVVRNLNEIRNHHDLTPVQRAAFASFNKIHDEIYAAA</sequence>
<feature type="region of interest" description="Disordered" evidence="6">
    <location>
        <begin position="1250"/>
        <end position="1279"/>
    </location>
</feature>
<dbReference type="Gene3D" id="3.40.50.150">
    <property type="entry name" value="Vaccinia Virus protein VP39"/>
    <property type="match status" value="2"/>
</dbReference>
<feature type="domain" description="Type II methyltransferase M.TaqI-like" evidence="7">
    <location>
        <begin position="543"/>
        <end position="820"/>
    </location>
</feature>
<organism evidence="9 10">
    <name type="scientific">Prosthecobacter fusiformis</name>
    <dbReference type="NCBI Taxonomy" id="48464"/>
    <lineage>
        <taxon>Bacteria</taxon>
        <taxon>Pseudomonadati</taxon>
        <taxon>Verrucomicrobiota</taxon>
        <taxon>Verrucomicrobiia</taxon>
        <taxon>Verrucomicrobiales</taxon>
        <taxon>Verrucomicrobiaceae</taxon>
        <taxon>Prosthecobacter</taxon>
    </lineage>
</organism>
<evidence type="ECO:0000313" key="9">
    <source>
        <dbReference type="EMBL" id="TDU73247.1"/>
    </source>
</evidence>
<dbReference type="Proteomes" id="UP000295662">
    <property type="component" value="Unassembled WGS sequence"/>
</dbReference>
<evidence type="ECO:0000256" key="3">
    <source>
        <dbReference type="ARBA" id="ARBA00022679"/>
    </source>
</evidence>
<dbReference type="EMBL" id="SOCA01000002">
    <property type="protein sequence ID" value="TDU73247.1"/>
    <property type="molecule type" value="Genomic_DNA"/>
</dbReference>
<feature type="compositionally biased region" description="Polar residues" evidence="6">
    <location>
        <begin position="1269"/>
        <end position="1279"/>
    </location>
</feature>
<accession>A0A4R7S7Q5</accession>
<dbReference type="PANTHER" id="PTHR33841">
    <property type="entry name" value="DNA METHYLTRANSFERASE YEEA-RELATED"/>
    <property type="match status" value="1"/>
</dbReference>
<dbReference type="PRINTS" id="PR00507">
    <property type="entry name" value="N12N6MTFRASE"/>
</dbReference>
<dbReference type="InterPro" id="IPR029063">
    <property type="entry name" value="SAM-dependent_MTases_sf"/>
</dbReference>
<dbReference type="PROSITE" id="PS00092">
    <property type="entry name" value="N6_MTASE"/>
    <property type="match status" value="1"/>
</dbReference>
<dbReference type="GO" id="GO:0006304">
    <property type="term" value="P:DNA modification"/>
    <property type="evidence" value="ECO:0007669"/>
    <property type="project" value="InterPro"/>
</dbReference>
<dbReference type="InterPro" id="IPR011639">
    <property type="entry name" value="MethylTrfase_TaqI-like_dom"/>
</dbReference>
<dbReference type="RefSeq" id="WP_208300304.1">
    <property type="nucleotide sequence ID" value="NZ_SOCA01000002.1"/>
</dbReference>
<dbReference type="EC" id="2.1.1.72" evidence="1"/>
<evidence type="ECO:0000256" key="6">
    <source>
        <dbReference type="SAM" id="MobiDB-lite"/>
    </source>
</evidence>
<dbReference type="GO" id="GO:0009007">
    <property type="term" value="F:site-specific DNA-methyltransferase (adenine-specific) activity"/>
    <property type="evidence" value="ECO:0007669"/>
    <property type="project" value="UniProtKB-EC"/>
</dbReference>
<reference evidence="9 10" key="1">
    <citation type="submission" date="2019-03" db="EMBL/GenBank/DDBJ databases">
        <title>Genomic Encyclopedia of Archaeal and Bacterial Type Strains, Phase II (KMG-II): from individual species to whole genera.</title>
        <authorList>
            <person name="Goeker M."/>
        </authorList>
    </citation>
    <scope>NUCLEOTIDE SEQUENCE [LARGE SCALE GENOMIC DNA]</scope>
    <source>
        <strain evidence="9 10">ATCC 25309</strain>
    </source>
</reference>
<evidence type="ECO:0000259" key="7">
    <source>
        <dbReference type="Pfam" id="PF07669"/>
    </source>
</evidence>
<dbReference type="Pfam" id="PF07669">
    <property type="entry name" value="Eco57I"/>
    <property type="match status" value="1"/>
</dbReference>
<protein>
    <recommendedName>
        <fullName evidence="1">site-specific DNA-methyltransferase (adenine-specific)</fullName>
        <ecNumber evidence="1">2.1.1.72</ecNumber>
    </recommendedName>
</protein>
<evidence type="ECO:0000256" key="2">
    <source>
        <dbReference type="ARBA" id="ARBA00022603"/>
    </source>
</evidence>
<proteinExistence type="predicted"/>
<keyword evidence="3" id="KW-0808">Transferase</keyword>
<keyword evidence="10" id="KW-1185">Reference proteome</keyword>
<evidence type="ECO:0000313" key="10">
    <source>
        <dbReference type="Proteomes" id="UP000295662"/>
    </source>
</evidence>
<comment type="catalytic activity">
    <reaction evidence="5">
        <text>a 2'-deoxyadenosine in DNA + S-adenosyl-L-methionine = an N(6)-methyl-2'-deoxyadenosine in DNA + S-adenosyl-L-homocysteine + H(+)</text>
        <dbReference type="Rhea" id="RHEA:15197"/>
        <dbReference type="Rhea" id="RHEA-COMP:12418"/>
        <dbReference type="Rhea" id="RHEA-COMP:12419"/>
        <dbReference type="ChEBI" id="CHEBI:15378"/>
        <dbReference type="ChEBI" id="CHEBI:57856"/>
        <dbReference type="ChEBI" id="CHEBI:59789"/>
        <dbReference type="ChEBI" id="CHEBI:90615"/>
        <dbReference type="ChEBI" id="CHEBI:90616"/>
        <dbReference type="EC" id="2.1.1.72"/>
    </reaction>
</comment>
<name>A0A4R7S7Q5_9BACT</name>
<dbReference type="InterPro" id="IPR002052">
    <property type="entry name" value="DNA_methylase_N6_adenine_CS"/>
</dbReference>
<feature type="domain" description="MmeI-like target recognition" evidence="8">
    <location>
        <begin position="912"/>
        <end position="1091"/>
    </location>
</feature>
<dbReference type="GO" id="GO:0032259">
    <property type="term" value="P:methylation"/>
    <property type="evidence" value="ECO:0007669"/>
    <property type="project" value="UniProtKB-KW"/>
</dbReference>
<dbReference type="Pfam" id="PF20466">
    <property type="entry name" value="MmeI_TRD"/>
    <property type="match status" value="1"/>
</dbReference>
<dbReference type="GO" id="GO:0003676">
    <property type="term" value="F:nucleic acid binding"/>
    <property type="evidence" value="ECO:0007669"/>
    <property type="project" value="InterPro"/>
</dbReference>
<evidence type="ECO:0000256" key="1">
    <source>
        <dbReference type="ARBA" id="ARBA00011900"/>
    </source>
</evidence>
<keyword evidence="2" id="KW-0489">Methyltransferase</keyword>
<evidence type="ECO:0000256" key="5">
    <source>
        <dbReference type="ARBA" id="ARBA00047942"/>
    </source>
</evidence>
<evidence type="ECO:0000256" key="4">
    <source>
        <dbReference type="ARBA" id="ARBA00022691"/>
    </source>
</evidence>
<dbReference type="SUPFAM" id="SSF53335">
    <property type="entry name" value="S-adenosyl-L-methionine-dependent methyltransferases"/>
    <property type="match status" value="1"/>
</dbReference>
<evidence type="ECO:0000259" key="8">
    <source>
        <dbReference type="Pfam" id="PF20466"/>
    </source>
</evidence>
<dbReference type="PANTHER" id="PTHR33841:SF1">
    <property type="entry name" value="DNA METHYLTRANSFERASE A"/>
    <property type="match status" value="1"/>
</dbReference>
<dbReference type="InterPro" id="IPR046820">
    <property type="entry name" value="MmeI_TRD"/>
</dbReference>
<gene>
    <name evidence="9" type="ORF">EI77_01716</name>
</gene>
<comment type="caution">
    <text evidence="9">The sequence shown here is derived from an EMBL/GenBank/DDBJ whole genome shotgun (WGS) entry which is preliminary data.</text>
</comment>
<keyword evidence="4" id="KW-0949">S-adenosyl-L-methionine</keyword>